<evidence type="ECO:0000256" key="1">
    <source>
        <dbReference type="SAM" id="SignalP"/>
    </source>
</evidence>
<reference evidence="2 3" key="1">
    <citation type="submission" date="2006-05" db="EMBL/GenBank/DDBJ databases">
        <authorList>
            <person name="King G."/>
            <person name="Ferriera S."/>
            <person name="Johnson J."/>
            <person name="Kravitz S."/>
            <person name="Beeson K."/>
            <person name="Sutton G."/>
            <person name="Rogers Y.-H."/>
            <person name="Friedman R."/>
            <person name="Frazier M."/>
            <person name="Venter J.C."/>
        </authorList>
    </citation>
    <scope>NUCLEOTIDE SEQUENCE [LARGE SCALE GENOMIC DNA]</scope>
    <source>
        <strain evidence="3">ATCC 25650 / DSM 13394 / JCM 20685 / NBRC 16684 / NCIMB 2208 / IAM 12614 / B1</strain>
    </source>
</reference>
<evidence type="ECO:0000313" key="2">
    <source>
        <dbReference type="EMBL" id="EAV42587.1"/>
    </source>
</evidence>
<comment type="caution">
    <text evidence="2">The sequence shown here is derived from an EMBL/GenBank/DDBJ whole genome shotgun (WGS) entry which is preliminary data.</text>
</comment>
<feature type="signal peptide" evidence="1">
    <location>
        <begin position="1"/>
        <end position="22"/>
    </location>
</feature>
<evidence type="ECO:0008006" key="4">
    <source>
        <dbReference type="Google" id="ProtNLM"/>
    </source>
</evidence>
<dbReference type="RefSeq" id="WP_006937107.1">
    <property type="nucleotide sequence ID" value="NZ_AAUW01000014.1"/>
</dbReference>
<dbReference type="Gene3D" id="1.25.40.10">
    <property type="entry name" value="Tetratricopeptide repeat domain"/>
    <property type="match status" value="1"/>
</dbReference>
<dbReference type="InterPro" id="IPR011990">
    <property type="entry name" value="TPR-like_helical_dom_sf"/>
</dbReference>
<protein>
    <recommendedName>
        <fullName evidence="4">Tetratricopeptide repeat protein</fullName>
    </recommendedName>
</protein>
<name>A0NXR0_ROSAI</name>
<dbReference type="EMBL" id="AAUW01000014">
    <property type="protein sequence ID" value="EAV42587.1"/>
    <property type="molecule type" value="Genomic_DNA"/>
</dbReference>
<evidence type="ECO:0000313" key="3">
    <source>
        <dbReference type="Proteomes" id="UP000004848"/>
    </source>
</evidence>
<keyword evidence="1" id="KW-0732">Signal</keyword>
<proteinExistence type="predicted"/>
<accession>A0NXR0</accession>
<feature type="chain" id="PRO_5002628167" description="Tetratricopeptide repeat protein" evidence="1">
    <location>
        <begin position="23"/>
        <end position="367"/>
    </location>
</feature>
<gene>
    <name evidence="2" type="ORF">SIAM614_28507</name>
</gene>
<feature type="non-terminal residue" evidence="2">
    <location>
        <position position="367"/>
    </location>
</feature>
<dbReference type="OrthoDB" id="9818533at2"/>
<dbReference type="Proteomes" id="UP000004848">
    <property type="component" value="Unassembled WGS sequence"/>
</dbReference>
<dbReference type="AlphaFoldDB" id="A0NXR0"/>
<sequence length="367" mass="41233">MPLVKTLFFAISFGLFFGHAQAKDFDPPSAQEVEDARFQCEEALSKDCLHTLALGLAYEEDRRTGSSKLFKAFLWRIYADDEIRSAQLRVMSPPTVKTLLDAEQWAEAEKLFLEYHENTIFEFGTPRGSFIKQMILAQLEQGEIELAIQAAGSLGDYWNERLKAHLIIVKHLLDHGNHEQALKLADNLTRDFHRAAVLSEILVRLVFRKEFEAALRVAHSLKTLALDDPHCLPRVYKAYLAIARGQLEAGEVTASKRTLELLPDLNDAADTEFEVFVEAADLLLKLGNRKSAQLMTLRVLEAAKQPTAFAKDDRVQRLAVAGRFLVWSGMADKGRAAFEQAEQLLLDRSAKGLEARMAFHVNKVLAG</sequence>
<dbReference type="GeneID" id="68848139"/>
<organism evidence="2 3">
    <name type="scientific">Roseibium aggregatum (strain ATCC 25650 / DSM 13394 / JCM 20685 / NBRC 16684 / NCIMB 2208 / IAM 12614 / B1)</name>
    <name type="common">Stappia aggregata</name>
    <dbReference type="NCBI Taxonomy" id="384765"/>
    <lineage>
        <taxon>Bacteria</taxon>
        <taxon>Pseudomonadati</taxon>
        <taxon>Pseudomonadota</taxon>
        <taxon>Alphaproteobacteria</taxon>
        <taxon>Hyphomicrobiales</taxon>
        <taxon>Stappiaceae</taxon>
        <taxon>Roseibium</taxon>
    </lineage>
</organism>